<keyword evidence="2" id="KW-1185">Reference proteome</keyword>
<protein>
    <submittedName>
        <fullName evidence="1">Uncharacterized protein</fullName>
    </submittedName>
</protein>
<dbReference type="InterPro" id="IPR028082">
    <property type="entry name" value="Peripla_BP_I"/>
</dbReference>
<dbReference type="EMBL" id="UYRT01025663">
    <property type="protein sequence ID" value="VDK63991.1"/>
    <property type="molecule type" value="Genomic_DNA"/>
</dbReference>
<sequence>MGLNAGDARYTIMNVSTVPHPFSEIEQSNVEQIISHTFSSTRIYLTFGNVRLFRRILLEMGAQGLMESGDYVLIYLDPDYNWLNTYHAMNNHFFRENT</sequence>
<dbReference type="Proteomes" id="UP000271098">
    <property type="component" value="Unassembled WGS sequence"/>
</dbReference>
<gene>
    <name evidence="1" type="ORF">GPUH_LOCUS8623</name>
</gene>
<evidence type="ECO:0000313" key="1">
    <source>
        <dbReference type="EMBL" id="VDK63991.1"/>
    </source>
</evidence>
<dbReference type="SUPFAM" id="SSF53822">
    <property type="entry name" value="Periplasmic binding protein-like I"/>
    <property type="match status" value="1"/>
</dbReference>
<dbReference type="AlphaFoldDB" id="A0A3P6THC1"/>
<reference evidence="1 2" key="1">
    <citation type="submission" date="2018-11" db="EMBL/GenBank/DDBJ databases">
        <authorList>
            <consortium name="Pathogen Informatics"/>
        </authorList>
    </citation>
    <scope>NUCLEOTIDE SEQUENCE [LARGE SCALE GENOMIC DNA]</scope>
</reference>
<dbReference type="OrthoDB" id="302535at2759"/>
<dbReference type="Gene3D" id="3.40.50.2300">
    <property type="match status" value="1"/>
</dbReference>
<accession>A0A3P6THC1</accession>
<proteinExistence type="predicted"/>
<name>A0A3P6THC1_9BILA</name>
<evidence type="ECO:0000313" key="2">
    <source>
        <dbReference type="Proteomes" id="UP000271098"/>
    </source>
</evidence>
<organism evidence="1 2">
    <name type="scientific">Gongylonema pulchrum</name>
    <dbReference type="NCBI Taxonomy" id="637853"/>
    <lineage>
        <taxon>Eukaryota</taxon>
        <taxon>Metazoa</taxon>
        <taxon>Ecdysozoa</taxon>
        <taxon>Nematoda</taxon>
        <taxon>Chromadorea</taxon>
        <taxon>Rhabditida</taxon>
        <taxon>Spirurina</taxon>
        <taxon>Spiruromorpha</taxon>
        <taxon>Spiruroidea</taxon>
        <taxon>Gongylonematidae</taxon>
        <taxon>Gongylonema</taxon>
    </lineage>
</organism>